<proteinExistence type="predicted"/>
<name>A0A848EQX6_MEGEL</name>
<dbReference type="InterPro" id="IPR027417">
    <property type="entry name" value="P-loop_NTPase"/>
</dbReference>
<dbReference type="GO" id="GO:0004519">
    <property type="term" value="F:endonuclease activity"/>
    <property type="evidence" value="ECO:0007669"/>
    <property type="project" value="InterPro"/>
</dbReference>
<evidence type="ECO:0000313" key="3">
    <source>
        <dbReference type="EMBL" id="NMK38212.1"/>
    </source>
</evidence>
<sequence>MNAITEYNNLIQSGKINACRKLKAVYSHLVKQMQDTSSGYVYDQERADRAIGFIEHFIHIPKMRGSPLFKLELWQKALISAIFGFVDKQTGYRKYQECFLFVGRKNSKSVLGAAIALYMLLADGEDGPEVYSAATDRKQARIVWEYAKIMVAHDPNLKKYIKTKFNSLECKTNFGKFVPLSKNSGSMDGLNISCLLIDELHAIKDRNIYDVLKGGTYARKQPLTIIMSTGGYSEQDSIFDVKYEEYRNIIEGYTTGKYTDETTLPIIYELDDKKEIADEANWIKANPNLGISKSLKQLRTEFNKATLNERTMRDLLVKQFNFREAAKEAFFDMQDVVNKNTFNIANFSGAYYVGGVDLSETTDLTCATALIARDDKLYVEQMYWIPEDTLQDHIERDKVPYDIWIADGWLRTCPGNVIDQKVVCQWFVDLQNKYGVYAYKIGYDAYNAQYLTRDLQDTFGTALCVKVPQTFKGLSSQMFLSKAYFKAKKINYNYNPVFLWCLLNTDAVTDTQGNIKPYKNRNLRKRIDGYSSFLDAFCVYLDNKDNLF</sequence>
<organism evidence="3 4">
    <name type="scientific">Megasphaera elsdenii</name>
    <dbReference type="NCBI Taxonomy" id="907"/>
    <lineage>
        <taxon>Bacteria</taxon>
        <taxon>Bacillati</taxon>
        <taxon>Bacillota</taxon>
        <taxon>Negativicutes</taxon>
        <taxon>Veillonellales</taxon>
        <taxon>Veillonellaceae</taxon>
        <taxon>Megasphaera</taxon>
    </lineage>
</organism>
<dbReference type="Pfam" id="PF03354">
    <property type="entry name" value="TerL_ATPase"/>
    <property type="match status" value="1"/>
</dbReference>
<evidence type="ECO:0000313" key="4">
    <source>
        <dbReference type="Proteomes" id="UP000536773"/>
    </source>
</evidence>
<feature type="domain" description="Terminase large subunit-like endonuclease" evidence="2">
    <location>
        <begin position="266"/>
        <end position="538"/>
    </location>
</feature>
<feature type="domain" description="Terminase large subunit-like ATPase" evidence="1">
    <location>
        <begin position="74"/>
        <end position="240"/>
    </location>
</feature>
<evidence type="ECO:0000259" key="1">
    <source>
        <dbReference type="Pfam" id="PF03354"/>
    </source>
</evidence>
<dbReference type="EMBL" id="JABBJH010000002">
    <property type="protein sequence ID" value="NMK38212.1"/>
    <property type="molecule type" value="Genomic_DNA"/>
</dbReference>
<comment type="caution">
    <text evidence="3">The sequence shown here is derived from an EMBL/GenBank/DDBJ whole genome shotgun (WGS) entry which is preliminary data.</text>
</comment>
<dbReference type="Proteomes" id="UP000536773">
    <property type="component" value="Unassembled WGS sequence"/>
</dbReference>
<protein>
    <submittedName>
        <fullName evidence="3">Terminase large subunit</fullName>
    </submittedName>
</protein>
<accession>A0A848EQX6</accession>
<evidence type="ECO:0000259" key="2">
    <source>
        <dbReference type="Pfam" id="PF20441"/>
    </source>
</evidence>
<reference evidence="3 4" key="1">
    <citation type="submission" date="2020-04" db="EMBL/GenBank/DDBJ databases">
        <authorList>
            <person name="Hitch T.C.A."/>
            <person name="Wylensek D."/>
            <person name="Clavel T."/>
        </authorList>
    </citation>
    <scope>NUCLEOTIDE SEQUENCE [LARGE SCALE GENOMIC DNA]</scope>
    <source>
        <strain evidence="3 4">WCA-386-APC-2A</strain>
    </source>
</reference>
<dbReference type="InterPro" id="IPR046462">
    <property type="entry name" value="TerL_nuclease"/>
</dbReference>
<dbReference type="PANTHER" id="PTHR41287">
    <property type="match status" value="1"/>
</dbReference>
<gene>
    <name evidence="3" type="ORF">HG933_02185</name>
</gene>
<dbReference type="PANTHER" id="PTHR41287:SF1">
    <property type="entry name" value="PROTEIN YMFN"/>
    <property type="match status" value="1"/>
</dbReference>
<dbReference type="InterPro" id="IPR005021">
    <property type="entry name" value="Terminase_largesu-like"/>
</dbReference>
<dbReference type="InterPro" id="IPR046461">
    <property type="entry name" value="TerL_ATPase"/>
</dbReference>
<dbReference type="Gene3D" id="3.40.50.300">
    <property type="entry name" value="P-loop containing nucleotide triphosphate hydrolases"/>
    <property type="match status" value="1"/>
</dbReference>
<dbReference type="Pfam" id="PF20441">
    <property type="entry name" value="TerL_nuclease"/>
    <property type="match status" value="1"/>
</dbReference>
<dbReference type="AlphaFoldDB" id="A0A848EQX6"/>